<dbReference type="Proteomes" id="UP001174936">
    <property type="component" value="Unassembled WGS sequence"/>
</dbReference>
<evidence type="ECO:0000256" key="1">
    <source>
        <dbReference type="SAM" id="MobiDB-lite"/>
    </source>
</evidence>
<accession>A0AA39YET4</accession>
<name>A0AA39YET4_9PEZI</name>
<keyword evidence="2" id="KW-0732">Signal</keyword>
<reference evidence="3" key="1">
    <citation type="submission" date="2023-06" db="EMBL/GenBank/DDBJ databases">
        <title>Genome-scale phylogeny and comparative genomics of the fungal order Sordariales.</title>
        <authorList>
            <consortium name="Lawrence Berkeley National Laboratory"/>
            <person name="Hensen N."/>
            <person name="Bonometti L."/>
            <person name="Westerberg I."/>
            <person name="Brannstrom I.O."/>
            <person name="Guillou S."/>
            <person name="Cros-Aarteil S."/>
            <person name="Calhoun S."/>
            <person name="Haridas S."/>
            <person name="Kuo A."/>
            <person name="Mondo S."/>
            <person name="Pangilinan J."/>
            <person name="Riley R."/>
            <person name="Labutti K."/>
            <person name="Andreopoulos B."/>
            <person name="Lipzen A."/>
            <person name="Chen C."/>
            <person name="Yanf M."/>
            <person name="Daum C."/>
            <person name="Ng V."/>
            <person name="Clum A."/>
            <person name="Steindorff A."/>
            <person name="Ohm R."/>
            <person name="Martin F."/>
            <person name="Silar P."/>
            <person name="Natvig D."/>
            <person name="Lalanne C."/>
            <person name="Gautier V."/>
            <person name="Ament-Velasquez S.L."/>
            <person name="Kruys A."/>
            <person name="Hutchinson M.I."/>
            <person name="Powell A.J."/>
            <person name="Barry K."/>
            <person name="Miller A.N."/>
            <person name="Grigoriev I.V."/>
            <person name="Debuchy R."/>
            <person name="Gladieux P."/>
            <person name="Thoren M.H."/>
            <person name="Johannesson H."/>
        </authorList>
    </citation>
    <scope>NUCLEOTIDE SEQUENCE</scope>
    <source>
        <strain evidence="3">SMH2532-1</strain>
    </source>
</reference>
<evidence type="ECO:0000313" key="3">
    <source>
        <dbReference type="EMBL" id="KAK0651332.1"/>
    </source>
</evidence>
<feature type="signal peptide" evidence="2">
    <location>
        <begin position="1"/>
        <end position="21"/>
    </location>
</feature>
<gene>
    <name evidence="3" type="ORF">B0T16DRAFT_77200</name>
</gene>
<evidence type="ECO:0000313" key="4">
    <source>
        <dbReference type="Proteomes" id="UP001174936"/>
    </source>
</evidence>
<protein>
    <submittedName>
        <fullName evidence="3">Uncharacterized protein</fullName>
    </submittedName>
</protein>
<evidence type="ECO:0000256" key="2">
    <source>
        <dbReference type="SAM" id="SignalP"/>
    </source>
</evidence>
<organism evidence="3 4">
    <name type="scientific">Cercophora newfieldiana</name>
    <dbReference type="NCBI Taxonomy" id="92897"/>
    <lineage>
        <taxon>Eukaryota</taxon>
        <taxon>Fungi</taxon>
        <taxon>Dikarya</taxon>
        <taxon>Ascomycota</taxon>
        <taxon>Pezizomycotina</taxon>
        <taxon>Sordariomycetes</taxon>
        <taxon>Sordariomycetidae</taxon>
        <taxon>Sordariales</taxon>
        <taxon>Lasiosphaeriaceae</taxon>
        <taxon>Cercophora</taxon>
    </lineage>
</organism>
<feature type="chain" id="PRO_5041340915" evidence="2">
    <location>
        <begin position="22"/>
        <end position="152"/>
    </location>
</feature>
<feature type="region of interest" description="Disordered" evidence="1">
    <location>
        <begin position="20"/>
        <end position="43"/>
    </location>
</feature>
<dbReference type="AlphaFoldDB" id="A0AA39YET4"/>
<comment type="caution">
    <text evidence="3">The sequence shown here is derived from an EMBL/GenBank/DDBJ whole genome shotgun (WGS) entry which is preliminary data.</text>
</comment>
<keyword evidence="4" id="KW-1185">Reference proteome</keyword>
<sequence length="152" mass="16220">MQLILRILALTALGLFRTTGATSTTSSPSAIPTTTPKTTTPTSPDCTYRPTATAWSTTGCEFNCPTQAYLAIDYLATIPCGCDNTRVAVRPTTTTLCYTKPNCQGQWDEGWMIWGTPTGCPAPATAADSTSPALTTMTTTVRPVGRMARKRM</sequence>
<dbReference type="EMBL" id="JAULSV010000002">
    <property type="protein sequence ID" value="KAK0651332.1"/>
    <property type="molecule type" value="Genomic_DNA"/>
</dbReference>
<proteinExistence type="predicted"/>